<evidence type="ECO:0000313" key="2">
    <source>
        <dbReference type="Proteomes" id="UP000642748"/>
    </source>
</evidence>
<accession>A0A8J3QMH3</accession>
<dbReference type="AlphaFoldDB" id="A0A8J3QMH3"/>
<proteinExistence type="predicted"/>
<comment type="caution">
    <text evidence="1">The sequence shown here is derived from an EMBL/GenBank/DDBJ whole genome shotgun (WGS) entry which is preliminary data.</text>
</comment>
<name>A0A8J3QMH3_9ACTN</name>
<dbReference type="EMBL" id="BONZ01000009">
    <property type="protein sequence ID" value="GIH12619.1"/>
    <property type="molecule type" value="Genomic_DNA"/>
</dbReference>
<dbReference type="Proteomes" id="UP000642748">
    <property type="component" value="Unassembled WGS sequence"/>
</dbReference>
<evidence type="ECO:0008006" key="3">
    <source>
        <dbReference type="Google" id="ProtNLM"/>
    </source>
</evidence>
<keyword evidence="2" id="KW-1185">Reference proteome</keyword>
<protein>
    <recommendedName>
        <fullName evidence="3">Uridine kinase</fullName>
    </recommendedName>
</protein>
<reference evidence="1" key="1">
    <citation type="submission" date="2021-01" db="EMBL/GenBank/DDBJ databases">
        <title>Whole genome shotgun sequence of Rugosimonospora africana NBRC 104875.</title>
        <authorList>
            <person name="Komaki H."/>
            <person name="Tamura T."/>
        </authorList>
    </citation>
    <scope>NUCLEOTIDE SEQUENCE</scope>
    <source>
        <strain evidence="1">NBRC 104875</strain>
    </source>
</reference>
<organism evidence="1 2">
    <name type="scientific">Rugosimonospora africana</name>
    <dbReference type="NCBI Taxonomy" id="556532"/>
    <lineage>
        <taxon>Bacteria</taxon>
        <taxon>Bacillati</taxon>
        <taxon>Actinomycetota</taxon>
        <taxon>Actinomycetes</taxon>
        <taxon>Micromonosporales</taxon>
        <taxon>Micromonosporaceae</taxon>
        <taxon>Rugosimonospora</taxon>
    </lineage>
</organism>
<sequence length="131" mass="14478">MAAIEELAKTGTAEVPAYSISANRAIGNRTVTIGDSHLFIAEGIFAAEIAQWCQELGLLATAYALHRPRLVTFVRRLTRDLREHRKSAGVLIRRGVTLYHTDREVLARQIELGCVPATGRQIRRAISNMPA</sequence>
<evidence type="ECO:0000313" key="1">
    <source>
        <dbReference type="EMBL" id="GIH12619.1"/>
    </source>
</evidence>
<gene>
    <name evidence="1" type="ORF">Raf01_07910</name>
</gene>